<feature type="compositionally biased region" description="Basic and acidic residues" evidence="8">
    <location>
        <begin position="716"/>
        <end position="729"/>
    </location>
</feature>
<dbReference type="GO" id="GO:0004482">
    <property type="term" value="F:mRNA 5'-cap (guanine-N7-)-methyltransferase activity"/>
    <property type="evidence" value="ECO:0007669"/>
    <property type="project" value="UniProtKB-EC"/>
</dbReference>
<dbReference type="EC" id="2.1.1.56" evidence="1"/>
<organism evidence="10 11">
    <name type="scientific">Ceratodon purpureus</name>
    <name type="common">Fire moss</name>
    <name type="synonym">Dicranum purpureum</name>
    <dbReference type="NCBI Taxonomy" id="3225"/>
    <lineage>
        <taxon>Eukaryota</taxon>
        <taxon>Viridiplantae</taxon>
        <taxon>Streptophyta</taxon>
        <taxon>Embryophyta</taxon>
        <taxon>Bryophyta</taxon>
        <taxon>Bryophytina</taxon>
        <taxon>Bryopsida</taxon>
        <taxon>Dicranidae</taxon>
        <taxon>Pseudoditrichales</taxon>
        <taxon>Ditrichaceae</taxon>
        <taxon>Ceratodon</taxon>
    </lineage>
</organism>
<feature type="compositionally biased region" description="Basic and acidic residues" evidence="8">
    <location>
        <begin position="1104"/>
        <end position="1118"/>
    </location>
</feature>
<name>A0A8T0GUK2_CERPU</name>
<dbReference type="Gene3D" id="3.40.50.150">
    <property type="entry name" value="Vaccinia Virus protein VP39"/>
    <property type="match status" value="1"/>
</dbReference>
<evidence type="ECO:0000313" key="11">
    <source>
        <dbReference type="Proteomes" id="UP000822688"/>
    </source>
</evidence>
<dbReference type="InterPro" id="IPR004971">
    <property type="entry name" value="mRNA_G-N7_MeTrfase_dom"/>
</dbReference>
<keyword evidence="3" id="KW-0808">Transferase</keyword>
<keyword evidence="2" id="KW-0489">Methyltransferase</keyword>
<dbReference type="GO" id="GO:0005634">
    <property type="term" value="C:nucleus"/>
    <property type="evidence" value="ECO:0007669"/>
    <property type="project" value="TreeGrafter"/>
</dbReference>
<feature type="compositionally biased region" description="Polar residues" evidence="8">
    <location>
        <begin position="817"/>
        <end position="826"/>
    </location>
</feature>
<dbReference type="SUPFAM" id="SSF53335">
    <property type="entry name" value="S-adenosyl-L-methionine-dependent methyltransferases"/>
    <property type="match status" value="1"/>
</dbReference>
<evidence type="ECO:0000256" key="3">
    <source>
        <dbReference type="ARBA" id="ARBA00022679"/>
    </source>
</evidence>
<evidence type="ECO:0000256" key="6">
    <source>
        <dbReference type="ARBA" id="ARBA00023042"/>
    </source>
</evidence>
<dbReference type="InterPro" id="IPR029063">
    <property type="entry name" value="SAM-dependent_MTases_sf"/>
</dbReference>
<sequence>MTAPWGAGALHQRLNAFVKKSLIQQLVPPGAVVCDLYCGRGVDTENWGEAKIGKYVGVDLSSSALEEAKEEWERNEKPFVARFSELNPCMADLEKHLGVEKLSVDVVTCLSHLQDCFASEDMVRQLLKNVASLLKPGGYFFGATPDSSTIWYKYQKAVEGAMKAGSLRANGNLPRVRTELYNISFEDDRFNEYGSRYQLRFADESVPPQSQILVHFPSLIRRAEELGLECVEIQNLTEFYEDYRVPFAETLQKSCGTLVDAKGHPVVDGKSRLSPVAQDVLSLYTTFVFKKPDPQQRERALKRPAAPTHAPVDVKNKKFSPAHNLVAPESRPLKKQRLSASPAIATSNGSKMQDTNPKQEKSSSSGSRPKPEIVSKNEPARSIVKISKPSVEPKLESSHVNVTESKSQEKVPKSDMASSEARGRTSVERMQKTESPSVSKPKPLVGQRIESPSAIKSKPSEGGQRNDSSVNLGAQELKVEGLQPSNSNMQVSSDPDTSRPSSSGLLSESNRRSGNEGPQSLEPVKKKRVSRWSSEYVPKAVFSSAGQNIERKNEGVASQHSDQGLACKKASGTPAKSQMVGDMISRLASAVREAQLVSGAQQLRDGATTASDGKPQHDGKYNHKEGNHGFNQRKSPLSKQEPREEGEVGAEDPVRSFASPKKERRVVTGPQQEGRAAQRAVLSETVSGRHTESTGSETQLNENVVQNSGSKVGPAIHEKSVSSESRSDRVAASGGESLASQPRECSTQTTTTILEPEGKALDQGNRKSDELTNQQKGIGTSTPTQKNGSTAGNSDMKKESVNPRPRKKEIAMDVLLNRTSSESMENAATCATQVVATVAAEPPSENAASKKNDSNAPTDPELARGPDHQKKDHVMGDMDFERGSKLSRDSPAREQQPEAGSTQKRESGSVLEPSSDVGRRDSVGSRRELEPAWETKPQRYTLRRAASLSEGGVESPPVWSRGTFTPKIDREHQGRGPVFHPRVPYGNPVAGFGAGLRAPLRAEERRVVPPLPGLGAGLLGAAPSPIFGDRGLPGDRRFEMMGPPEGSRGFSLSQNDLRVPRPSIRGPLYKNDRVLPAGPRGTNSDFAGEGPHIPSVSNGLGAPWEDHFQGDGRSRINR</sequence>
<feature type="region of interest" description="Disordered" evidence="8">
    <location>
        <begin position="294"/>
        <end position="578"/>
    </location>
</feature>
<evidence type="ECO:0000256" key="5">
    <source>
        <dbReference type="ARBA" id="ARBA00022884"/>
    </source>
</evidence>
<feature type="compositionally biased region" description="Polar residues" evidence="8">
    <location>
        <begin position="629"/>
        <end position="638"/>
    </location>
</feature>
<feature type="compositionally biased region" description="Polar residues" evidence="8">
    <location>
        <begin position="693"/>
        <end position="710"/>
    </location>
</feature>
<dbReference type="Pfam" id="PF03291">
    <property type="entry name" value="mRNA_G-N7_MeTrfase"/>
    <property type="match status" value="1"/>
</dbReference>
<dbReference type="AlphaFoldDB" id="A0A8T0GUK2"/>
<dbReference type="CDD" id="cd02440">
    <property type="entry name" value="AdoMet_MTases"/>
    <property type="match status" value="1"/>
</dbReference>
<keyword evidence="11" id="KW-1185">Reference proteome</keyword>
<proteinExistence type="predicted"/>
<feature type="region of interest" description="Disordered" evidence="8">
    <location>
        <begin position="599"/>
        <end position="982"/>
    </location>
</feature>
<dbReference type="GO" id="GO:0003723">
    <property type="term" value="F:RNA binding"/>
    <property type="evidence" value="ECO:0007669"/>
    <property type="project" value="UniProtKB-KW"/>
</dbReference>
<keyword evidence="6" id="KW-0506">mRNA capping</keyword>
<feature type="compositionally biased region" description="Polar residues" evidence="8">
    <location>
        <begin position="463"/>
        <end position="472"/>
    </location>
</feature>
<feature type="compositionally biased region" description="Polar residues" evidence="8">
    <location>
        <begin position="771"/>
        <end position="793"/>
    </location>
</feature>
<dbReference type="PROSITE" id="PS51562">
    <property type="entry name" value="RNA_CAP0_MT"/>
    <property type="match status" value="1"/>
</dbReference>
<protein>
    <recommendedName>
        <fullName evidence="1">mRNA (guanine-N(7))-methyltransferase</fullName>
        <ecNumber evidence="1">2.1.1.56</ecNumber>
    </recommendedName>
</protein>
<feature type="compositionally biased region" description="Basic and acidic residues" evidence="8">
    <location>
        <begin position="614"/>
        <end position="627"/>
    </location>
</feature>
<evidence type="ECO:0000256" key="4">
    <source>
        <dbReference type="ARBA" id="ARBA00022691"/>
    </source>
</evidence>
<dbReference type="InterPro" id="IPR039753">
    <property type="entry name" value="RG7MT1"/>
</dbReference>
<comment type="caution">
    <text evidence="10">The sequence shown here is derived from an EMBL/GenBank/DDBJ whole genome shotgun (WGS) entry which is preliminary data.</text>
</comment>
<dbReference type="PANTHER" id="PTHR12189">
    <property type="entry name" value="MRNA GUANINE-7- METHYLTRANSFERASE"/>
    <property type="match status" value="1"/>
</dbReference>
<evidence type="ECO:0000256" key="2">
    <source>
        <dbReference type="ARBA" id="ARBA00022603"/>
    </source>
</evidence>
<evidence type="ECO:0000256" key="7">
    <source>
        <dbReference type="ARBA" id="ARBA00044712"/>
    </source>
</evidence>
<feature type="compositionally biased region" description="Basic and acidic residues" evidence="8">
    <location>
        <begin position="861"/>
        <end position="896"/>
    </location>
</feature>
<feature type="compositionally biased region" description="Low complexity" evidence="8">
    <location>
        <begin position="492"/>
        <end position="508"/>
    </location>
</feature>
<feature type="compositionally biased region" description="Polar residues" evidence="8">
    <location>
        <begin position="344"/>
        <end position="367"/>
    </location>
</feature>
<feature type="region of interest" description="Disordered" evidence="8">
    <location>
        <begin position="1041"/>
        <end position="1118"/>
    </location>
</feature>
<gene>
    <name evidence="10" type="ORF">KC19_9G116900</name>
</gene>
<accession>A0A8T0GUK2</accession>
<keyword evidence="6" id="KW-0507">mRNA processing</keyword>
<feature type="compositionally biased region" description="Basic and acidic residues" evidence="8">
    <location>
        <begin position="369"/>
        <end position="379"/>
    </location>
</feature>
<feature type="compositionally biased region" description="Basic and acidic residues" evidence="8">
    <location>
        <begin position="917"/>
        <end position="930"/>
    </location>
</feature>
<evidence type="ECO:0000256" key="8">
    <source>
        <dbReference type="SAM" id="MobiDB-lite"/>
    </source>
</evidence>
<evidence type="ECO:0000259" key="9">
    <source>
        <dbReference type="PROSITE" id="PS51562"/>
    </source>
</evidence>
<keyword evidence="5" id="KW-0694">RNA-binding</keyword>
<feature type="compositionally biased region" description="Polar residues" evidence="8">
    <location>
        <begin position="738"/>
        <end position="753"/>
    </location>
</feature>
<evidence type="ECO:0000256" key="1">
    <source>
        <dbReference type="ARBA" id="ARBA00011926"/>
    </source>
</evidence>
<evidence type="ECO:0000313" key="10">
    <source>
        <dbReference type="EMBL" id="KAG0562085.1"/>
    </source>
</evidence>
<feature type="domain" description="MRNA cap 0 methyltransferase" evidence="9">
    <location>
        <begin position="6"/>
        <end position="292"/>
    </location>
</feature>
<dbReference type="EMBL" id="CM026430">
    <property type="protein sequence ID" value="KAG0562085.1"/>
    <property type="molecule type" value="Genomic_DNA"/>
</dbReference>
<keyword evidence="4" id="KW-0949">S-adenosyl-L-methionine</keyword>
<feature type="compositionally biased region" description="Low complexity" evidence="8">
    <location>
        <begin position="827"/>
        <end position="840"/>
    </location>
</feature>
<dbReference type="PANTHER" id="PTHR12189:SF3">
    <property type="entry name" value="MRNA (GUANINE-N(7))-METHYLTRANSFERASE"/>
    <property type="match status" value="1"/>
</dbReference>
<feature type="compositionally biased region" description="Basic and acidic residues" evidence="8">
    <location>
        <begin position="756"/>
        <end position="770"/>
    </location>
</feature>
<feature type="compositionally biased region" description="Basic and acidic residues" evidence="8">
    <location>
        <begin position="421"/>
        <end position="432"/>
    </location>
</feature>
<dbReference type="Proteomes" id="UP000822688">
    <property type="component" value="Chromosome 9"/>
</dbReference>
<comment type="catalytic activity">
    <reaction evidence="7">
        <text>a 5'-end (5'-triphosphoguanosine)-ribonucleoside in mRNA + S-adenosyl-L-methionine = a 5'-end (N(7)-methyl 5'-triphosphoguanosine)-ribonucleoside in mRNA + S-adenosyl-L-homocysteine</text>
        <dbReference type="Rhea" id="RHEA:67008"/>
        <dbReference type="Rhea" id="RHEA-COMP:17166"/>
        <dbReference type="Rhea" id="RHEA-COMP:17167"/>
        <dbReference type="ChEBI" id="CHEBI:57856"/>
        <dbReference type="ChEBI" id="CHEBI:59789"/>
        <dbReference type="ChEBI" id="CHEBI:156461"/>
        <dbReference type="ChEBI" id="CHEBI:167617"/>
        <dbReference type="EC" id="2.1.1.56"/>
    </reaction>
</comment>
<reference evidence="10" key="1">
    <citation type="submission" date="2020-06" db="EMBL/GenBank/DDBJ databases">
        <title>WGS assembly of Ceratodon purpureus strain R40.</title>
        <authorList>
            <person name="Carey S.B."/>
            <person name="Jenkins J."/>
            <person name="Shu S."/>
            <person name="Lovell J.T."/>
            <person name="Sreedasyam A."/>
            <person name="Maumus F."/>
            <person name="Tiley G.P."/>
            <person name="Fernandez-Pozo N."/>
            <person name="Barry K."/>
            <person name="Chen C."/>
            <person name="Wang M."/>
            <person name="Lipzen A."/>
            <person name="Daum C."/>
            <person name="Saski C.A."/>
            <person name="Payton A.C."/>
            <person name="Mcbreen J.C."/>
            <person name="Conrad R.E."/>
            <person name="Kollar L.M."/>
            <person name="Olsson S."/>
            <person name="Huttunen S."/>
            <person name="Landis J.B."/>
            <person name="Wickett N.J."/>
            <person name="Johnson M.G."/>
            <person name="Rensing S.A."/>
            <person name="Grimwood J."/>
            <person name="Schmutz J."/>
            <person name="Mcdaniel S.F."/>
        </authorList>
    </citation>
    <scope>NUCLEOTIDE SEQUENCE</scope>
    <source>
        <strain evidence="10">R40</strain>
    </source>
</reference>